<dbReference type="Proteomes" id="UP000887572">
    <property type="component" value="Unplaced"/>
</dbReference>
<organism evidence="2 3">
    <name type="scientific">Globodera rostochiensis</name>
    <name type="common">Golden nematode worm</name>
    <name type="synonym">Heterodera rostochiensis</name>
    <dbReference type="NCBI Taxonomy" id="31243"/>
    <lineage>
        <taxon>Eukaryota</taxon>
        <taxon>Metazoa</taxon>
        <taxon>Ecdysozoa</taxon>
        <taxon>Nematoda</taxon>
        <taxon>Chromadorea</taxon>
        <taxon>Rhabditida</taxon>
        <taxon>Tylenchina</taxon>
        <taxon>Tylenchomorpha</taxon>
        <taxon>Tylenchoidea</taxon>
        <taxon>Heteroderidae</taxon>
        <taxon>Heteroderinae</taxon>
        <taxon>Globodera</taxon>
    </lineage>
</organism>
<reference evidence="3" key="1">
    <citation type="submission" date="2022-11" db="UniProtKB">
        <authorList>
            <consortium name="WormBaseParasite"/>
        </authorList>
    </citation>
    <scope>IDENTIFICATION</scope>
</reference>
<accession>A0A914GQS7</accession>
<proteinExistence type="predicted"/>
<keyword evidence="1" id="KW-1133">Transmembrane helix</keyword>
<keyword evidence="1" id="KW-0812">Transmembrane</keyword>
<dbReference type="AlphaFoldDB" id="A0A914GQS7"/>
<evidence type="ECO:0000256" key="1">
    <source>
        <dbReference type="SAM" id="Phobius"/>
    </source>
</evidence>
<name>A0A914GQS7_GLORO</name>
<evidence type="ECO:0000313" key="2">
    <source>
        <dbReference type="Proteomes" id="UP000887572"/>
    </source>
</evidence>
<keyword evidence="2" id="KW-1185">Reference proteome</keyword>
<feature type="transmembrane region" description="Helical" evidence="1">
    <location>
        <begin position="21"/>
        <end position="41"/>
    </location>
</feature>
<dbReference type="WBParaSite" id="Gr19_v10_g10327.t1">
    <property type="protein sequence ID" value="Gr19_v10_g10327.t1"/>
    <property type="gene ID" value="Gr19_v10_g10327"/>
</dbReference>
<protein>
    <submittedName>
        <fullName evidence="3">Uncharacterized protein</fullName>
    </submittedName>
</protein>
<sequence>MFLILWHQNNTNSSHLQRVQLSGCLLSFVLLILISLLPTFVSGCCDCCDCCCGGGCGGCGSVGMGGFCPPGLNLPGGLGGLCPPGLSTAGLSLSGCGGGCGGCGCDCCNCGCGCGCGGAAGGVYPPGFNVGGLGTGGLGGLGGGLCPPGLIPGLGGVGGLGGLGGLSGGLGGLGGGLGGLGGLGGGLGGLGGNLGGLGTGGLGGAGLGGLGLPTGLGLGGFLPDGSTPGLFPGVIGKRRRRRPNRRSPRLWHSDRMLFDSLDLIPNSNPDFSSSTFADHGSLMKRISSHFAPSSVGDACLLKLLPSPQWPNRAALIKFRR</sequence>
<keyword evidence="1" id="KW-0472">Membrane</keyword>
<evidence type="ECO:0000313" key="3">
    <source>
        <dbReference type="WBParaSite" id="Gr19_v10_g10327.t1"/>
    </source>
</evidence>